<gene>
    <name evidence="1" type="ORF">WH50_20890</name>
</gene>
<protein>
    <recommendedName>
        <fullName evidence="3">PaaX-like C-terminal domain-containing protein</fullName>
    </recommendedName>
</protein>
<evidence type="ECO:0000313" key="2">
    <source>
        <dbReference type="Proteomes" id="UP000248090"/>
    </source>
</evidence>
<evidence type="ECO:0008006" key="3">
    <source>
        <dbReference type="Google" id="ProtNLM"/>
    </source>
</evidence>
<evidence type="ECO:0000313" key="1">
    <source>
        <dbReference type="EMBL" id="PXF29418.1"/>
    </source>
</evidence>
<reference evidence="1 2" key="1">
    <citation type="submission" date="2015-03" db="EMBL/GenBank/DDBJ databases">
        <authorList>
            <person name="Krishnan R."/>
            <person name="Midha S."/>
            <person name="Patil P.B."/>
            <person name="Rameshkumar N."/>
        </authorList>
    </citation>
    <scope>NUCLEOTIDE SEQUENCE [LARGE SCALE GENOMIC DNA]</scope>
    <source>
        <strain evidence="1 2">L1E11</strain>
    </source>
</reference>
<sequence>MRKGDRAVAYQVEQKVEGEWSTLWVMDATFLPRTFANAEAAQEALFRYRRQKLFTPAPLGNFRILARNQHHIMLDYLRVYQRLHAEMPSRRHLTSPALLDYSKNLLRLHLIRLHQELGEALSYADVISYFEPDLADAEADDADQLEKQTPPQRKRA</sequence>
<organism evidence="1 2">
    <name type="scientific">Pokkaliibacter plantistimulans</name>
    <dbReference type="NCBI Taxonomy" id="1635171"/>
    <lineage>
        <taxon>Bacteria</taxon>
        <taxon>Pseudomonadati</taxon>
        <taxon>Pseudomonadota</taxon>
        <taxon>Gammaproteobacteria</taxon>
        <taxon>Oceanospirillales</taxon>
        <taxon>Balneatrichaceae</taxon>
        <taxon>Pokkaliibacter</taxon>
    </lineage>
</organism>
<proteinExistence type="predicted"/>
<name>A0ABX5LVD6_9GAMM</name>
<dbReference type="Proteomes" id="UP000248090">
    <property type="component" value="Unassembled WGS sequence"/>
</dbReference>
<keyword evidence="2" id="KW-1185">Reference proteome</keyword>
<dbReference type="EMBL" id="LAPT01000112">
    <property type="protein sequence ID" value="PXF29418.1"/>
    <property type="molecule type" value="Genomic_DNA"/>
</dbReference>
<comment type="caution">
    <text evidence="1">The sequence shown here is derived from an EMBL/GenBank/DDBJ whole genome shotgun (WGS) entry which is preliminary data.</text>
</comment>
<accession>A0ABX5LVD6</accession>